<dbReference type="PANTHER" id="PTHR47331">
    <property type="entry name" value="PHD-TYPE DOMAIN-CONTAINING PROTEIN"/>
    <property type="match status" value="1"/>
</dbReference>
<dbReference type="PANTHER" id="PTHR47331:SF1">
    <property type="entry name" value="GAG-LIKE PROTEIN"/>
    <property type="match status" value="1"/>
</dbReference>
<dbReference type="EnsemblMetazoa" id="Aqu2.1.22112_001">
    <property type="protein sequence ID" value="Aqu2.1.22112_001"/>
    <property type="gene ID" value="Aqu2.1.22112"/>
</dbReference>
<dbReference type="InParanoid" id="A0A1X7U2K7"/>
<name>A0A1X7U2K7_AMPQE</name>
<dbReference type="InterPro" id="IPR036397">
    <property type="entry name" value="RNaseH_sf"/>
</dbReference>
<accession>A0A1X7U2K7</accession>
<dbReference type="Gene3D" id="3.30.420.10">
    <property type="entry name" value="Ribonuclease H-like superfamily/Ribonuclease H"/>
    <property type="match status" value="1"/>
</dbReference>
<proteinExistence type="predicted"/>
<evidence type="ECO:0008006" key="2">
    <source>
        <dbReference type="Google" id="ProtNLM"/>
    </source>
</evidence>
<organism evidence="1">
    <name type="scientific">Amphimedon queenslandica</name>
    <name type="common">Sponge</name>
    <dbReference type="NCBI Taxonomy" id="400682"/>
    <lineage>
        <taxon>Eukaryota</taxon>
        <taxon>Metazoa</taxon>
        <taxon>Porifera</taxon>
        <taxon>Demospongiae</taxon>
        <taxon>Heteroscleromorpha</taxon>
        <taxon>Haplosclerida</taxon>
        <taxon>Niphatidae</taxon>
        <taxon>Amphimedon</taxon>
    </lineage>
</organism>
<dbReference type="GO" id="GO:0003676">
    <property type="term" value="F:nucleic acid binding"/>
    <property type="evidence" value="ECO:0007669"/>
    <property type="project" value="InterPro"/>
</dbReference>
<protein>
    <recommendedName>
        <fullName evidence="2">Peptidase aspartic putative domain-containing protein</fullName>
    </recommendedName>
</protein>
<evidence type="ECO:0000313" key="1">
    <source>
        <dbReference type="EnsemblMetazoa" id="Aqu2.1.22112_001"/>
    </source>
</evidence>
<dbReference type="AlphaFoldDB" id="A0A1X7U2K7"/>
<sequence length="604" mass="66707">MAEQSLALLPTDMNALKRRSGLTRASITCHLRDLKSPAAVSVEKILLSKELHHFEKCITTTRTGIIGLPDESDDSALFLQYEAQLADYKLQLPTLQEELLLTDDVLEDDPLLALHADLEKQLFDCSYLFRRHLTHHIVDAVSSTPVGGTGVKLPKLDIPVFNGNILNLTRFWEQFCVSIKDHTSISDFKKPVYLQQALKDGSAKPVIEGLPRTQACESLGTNSYKKSNKGDKLPNHIPSFPCSTSSVCIACKVDRYLLYLCQNLKSVSLSGIKGLSSCVTNRAVSQFTVSPVGNPDRRIGVTGVIVPKVTADLPVKPIPFGDHLSDISLSDPAFEGRLPGPPGSPAVFETGFGWVLGGLINSNNVNTEITCHMSIICLNETIHKFWDIPSDKRENVDSIGESRSQAVRRFLALAHSLNSKMVRESLYVDDELMGADSIGEAIELRRKIRQSAKAEHQLMVQLPQETINPGLIFDNVGLDYAGPISIKYGYVKRPTVVKTYIAVFISKCESSPSRAGLRHNYNRSIEWRFIPDRAPNFGGLWEAAVKSMKTYLKKVTTNVKLTYEEMSTVITEIEACLNSRPLTSIPSSDDDGIEVLTPGHFLIG</sequence>
<dbReference type="OrthoDB" id="8046937at2759"/>
<reference evidence="1" key="1">
    <citation type="submission" date="2017-05" db="UniProtKB">
        <authorList>
            <consortium name="EnsemblMetazoa"/>
        </authorList>
    </citation>
    <scope>IDENTIFICATION</scope>
</reference>